<comment type="similarity">
    <text evidence="1">Belongs to the sulfatase family.</text>
</comment>
<feature type="domain" description="Sulfatase N-terminal" evidence="6">
    <location>
        <begin position="70"/>
        <end position="486"/>
    </location>
</feature>
<evidence type="ECO:0000256" key="5">
    <source>
        <dbReference type="SAM" id="SignalP"/>
    </source>
</evidence>
<dbReference type="Gene3D" id="3.40.720.10">
    <property type="entry name" value="Alkaline Phosphatase, subunit A"/>
    <property type="match status" value="1"/>
</dbReference>
<dbReference type="PANTHER" id="PTHR42693">
    <property type="entry name" value="ARYLSULFATASE FAMILY MEMBER"/>
    <property type="match status" value="1"/>
</dbReference>
<keyword evidence="8" id="KW-1185">Reference proteome</keyword>
<dbReference type="EMBL" id="LN829119">
    <property type="protein sequence ID" value="CPR22514.1"/>
    <property type="molecule type" value="Genomic_DNA"/>
</dbReference>
<keyword evidence="5" id="KW-0732">Signal</keyword>
<protein>
    <submittedName>
        <fullName evidence="7">Sulfatase</fullName>
    </submittedName>
</protein>
<dbReference type="InterPro" id="IPR017850">
    <property type="entry name" value="Alkaline_phosphatase_core_sf"/>
</dbReference>
<evidence type="ECO:0000313" key="7">
    <source>
        <dbReference type="EMBL" id="CPR22514.1"/>
    </source>
</evidence>
<dbReference type="Gene3D" id="3.30.1120.10">
    <property type="match status" value="1"/>
</dbReference>
<keyword evidence="3" id="KW-0378">Hydrolase</keyword>
<dbReference type="KEGG" id="fiy:BN1229_v1_3947"/>
<dbReference type="SUPFAM" id="SSF53649">
    <property type="entry name" value="Alkaline phosphatase-like"/>
    <property type="match status" value="1"/>
</dbReference>
<dbReference type="CDD" id="cd16025">
    <property type="entry name" value="PAS_like"/>
    <property type="match status" value="1"/>
</dbReference>
<dbReference type="GO" id="GO:0016787">
    <property type="term" value="F:hydrolase activity"/>
    <property type="evidence" value="ECO:0007669"/>
    <property type="project" value="UniProtKB-KW"/>
</dbReference>
<dbReference type="PANTHER" id="PTHR42693:SF43">
    <property type="entry name" value="BLL2667 PROTEIN"/>
    <property type="match status" value="1"/>
</dbReference>
<organism evidence="7 8">
    <name type="scientific">Candidatus Filomicrobium marinum</name>
    <dbReference type="NCBI Taxonomy" id="1608628"/>
    <lineage>
        <taxon>Bacteria</taxon>
        <taxon>Pseudomonadati</taxon>
        <taxon>Pseudomonadota</taxon>
        <taxon>Alphaproteobacteria</taxon>
        <taxon>Hyphomicrobiales</taxon>
        <taxon>Hyphomicrobiaceae</taxon>
        <taxon>Filomicrobium</taxon>
    </lineage>
</organism>
<dbReference type="RefSeq" id="WP_052744069.1">
    <property type="nucleotide sequence ID" value="NZ_LN829118.1"/>
</dbReference>
<reference evidence="8" key="1">
    <citation type="submission" date="2015-02" db="EMBL/GenBank/DDBJ databases">
        <authorList>
            <person name="Chooi Y.-H."/>
        </authorList>
    </citation>
    <scope>NUCLEOTIDE SEQUENCE [LARGE SCALE GENOMIC DNA]</scope>
    <source>
        <strain evidence="8">strain Y</strain>
    </source>
</reference>
<gene>
    <name evidence="7" type="ORF">YBN1229_v1_3947</name>
</gene>
<evidence type="ECO:0000256" key="2">
    <source>
        <dbReference type="ARBA" id="ARBA00022723"/>
    </source>
</evidence>
<dbReference type="AlphaFoldDB" id="A0A0D6JKL9"/>
<dbReference type="OrthoDB" id="9795675at2"/>
<dbReference type="Proteomes" id="UP000033187">
    <property type="component" value="Chromosome 1"/>
</dbReference>
<evidence type="ECO:0000256" key="4">
    <source>
        <dbReference type="ARBA" id="ARBA00022837"/>
    </source>
</evidence>
<evidence type="ECO:0000313" key="8">
    <source>
        <dbReference type="Proteomes" id="UP000033187"/>
    </source>
</evidence>
<dbReference type="KEGG" id="fil:BN1229_v1_3960"/>
<accession>A0A0D6JKL9</accession>
<evidence type="ECO:0000256" key="3">
    <source>
        <dbReference type="ARBA" id="ARBA00022801"/>
    </source>
</evidence>
<proteinExistence type="inferred from homology"/>
<keyword evidence="2" id="KW-0479">Metal-binding</keyword>
<dbReference type="GO" id="GO:0046872">
    <property type="term" value="F:metal ion binding"/>
    <property type="evidence" value="ECO:0007669"/>
    <property type="project" value="UniProtKB-KW"/>
</dbReference>
<dbReference type="InterPro" id="IPR050738">
    <property type="entry name" value="Sulfatase"/>
</dbReference>
<keyword evidence="4" id="KW-0106">Calcium</keyword>
<dbReference type="InterPro" id="IPR024607">
    <property type="entry name" value="Sulfatase_CS"/>
</dbReference>
<feature type="signal peptide" evidence="5">
    <location>
        <begin position="1"/>
        <end position="26"/>
    </location>
</feature>
<evidence type="ECO:0000256" key="1">
    <source>
        <dbReference type="ARBA" id="ARBA00008779"/>
    </source>
</evidence>
<dbReference type="PROSITE" id="PS00523">
    <property type="entry name" value="SULFATASE_1"/>
    <property type="match status" value="1"/>
</dbReference>
<name>A0A0D6JKL9_9HYPH</name>
<feature type="chain" id="PRO_5002306362" evidence="5">
    <location>
        <begin position="27"/>
        <end position="798"/>
    </location>
</feature>
<evidence type="ECO:0000259" key="6">
    <source>
        <dbReference type="Pfam" id="PF00884"/>
    </source>
</evidence>
<dbReference type="Pfam" id="PF00884">
    <property type="entry name" value="Sulfatase"/>
    <property type="match status" value="1"/>
</dbReference>
<dbReference type="InterPro" id="IPR000917">
    <property type="entry name" value="Sulfatase_N"/>
</dbReference>
<sequence>MREKFSALLAGAATLALSALFFPASAQTSGAGTDTVLPRPEAPFKGKIGETYKDSTPDFPRQVHAPEGAPNVLVILLDDVGFGHAGTLGGAVKTATMDRLARDGIVFNQFHTTALCSPTRAALLTGRNHHSVGTGVIIEMGTGYPGYTGIVPPSAAGLPEVLRLNGYATAAFGKWHNTPANEISPAGPFDRWPTGRTWGFENFYGFMNGETSQFYPVLYQNTSPVAQPKQPDQGYHFTEDMTDQAIGWLNRINATNPQKPWFLYYSTGAIHAPHHVPKEYREKYRGKFDAGWDKYREETFARQKQLGVIPENAKLTPRPDEIPAWDDQSADAKRIYERLMENYSGFLEHTDVQVGRLIDTVRAAGELDNTLIFFIVGDNGASAEGGLEGTVNEIASINGIQLGLEGLKEKFDEIGGPETEPHVPVGWAWAADAPFKWTKQVASHFGGTRNGLIVHWPKGMKSKDGLRTQFHHVIDIAPTILEAAGIPEPTIVNGVEQKPIEGVSMKYAFDDEAAPSHRTVQYFEMLGNRGIYKDGWMATTRHGRLPWETAGAQGNFDSDKWELYNLNDDFTQANDLAQQFPDKVEALKSAFMEEARKYNVLPLDDRMSERFDVTLRPNPLAHLNSVEYGAGVTGINEAAFLNTHGVPFKITANVEANDSDAEGVIAAIGGITSGWSLYVADGKPVFTYNFFDVEKYSVQASEALPAGAATIEVDVVPTEAGAGKPADVTLRMNGQHVGEGRVERTVPFAYGVEGFDVGMDTVSPVDSDEYQSPFAFTGMIKGVTVERQPESVLERAIK</sequence>